<accession>A0A3N1XU78</accession>
<dbReference type="AlphaFoldDB" id="A0A3N1XU78"/>
<dbReference type="Proteomes" id="UP000273083">
    <property type="component" value="Unassembled WGS sequence"/>
</dbReference>
<protein>
    <submittedName>
        <fullName evidence="2">Uncharacterized protein</fullName>
    </submittedName>
</protein>
<proteinExistence type="predicted"/>
<reference evidence="2 3" key="1">
    <citation type="submission" date="2018-11" db="EMBL/GenBank/DDBJ databases">
        <title>Genomic Encyclopedia of Type Strains, Phase IV (KMG-IV): sequencing the most valuable type-strain genomes for metagenomic binning, comparative biology and taxonomic classification.</title>
        <authorList>
            <person name="Goeker M."/>
        </authorList>
    </citation>
    <scope>NUCLEOTIDE SEQUENCE [LARGE SCALE GENOMIC DNA]</scope>
    <source>
        <strain evidence="2 3">DSM 26537</strain>
    </source>
</reference>
<evidence type="ECO:0000313" key="3">
    <source>
        <dbReference type="Proteomes" id="UP000273083"/>
    </source>
</evidence>
<organism evidence="2 3">
    <name type="scientific">Mobilisporobacter senegalensis</name>
    <dbReference type="NCBI Taxonomy" id="1329262"/>
    <lineage>
        <taxon>Bacteria</taxon>
        <taxon>Bacillati</taxon>
        <taxon>Bacillota</taxon>
        <taxon>Clostridia</taxon>
        <taxon>Lachnospirales</taxon>
        <taxon>Lachnospiraceae</taxon>
        <taxon>Mobilisporobacter</taxon>
    </lineage>
</organism>
<dbReference type="RefSeq" id="WP_170164285.1">
    <property type="nucleotide sequence ID" value="NZ_RJVG01000004.1"/>
</dbReference>
<comment type="caution">
    <text evidence="2">The sequence shown here is derived from an EMBL/GenBank/DDBJ whole genome shotgun (WGS) entry which is preliminary data.</text>
</comment>
<sequence length="52" mass="6080">MSKQSNQRFRKEMDKKSYKDANNKTDNSHILHQKQSDHGNFNASVEKSNKAK</sequence>
<evidence type="ECO:0000256" key="1">
    <source>
        <dbReference type="SAM" id="MobiDB-lite"/>
    </source>
</evidence>
<feature type="compositionally biased region" description="Basic and acidic residues" evidence="1">
    <location>
        <begin position="9"/>
        <end position="37"/>
    </location>
</feature>
<gene>
    <name evidence="2" type="ORF">EDD66_10419</name>
</gene>
<name>A0A3N1XU78_9FIRM</name>
<feature type="region of interest" description="Disordered" evidence="1">
    <location>
        <begin position="1"/>
        <end position="52"/>
    </location>
</feature>
<evidence type="ECO:0000313" key="2">
    <source>
        <dbReference type="EMBL" id="ROR28437.1"/>
    </source>
</evidence>
<dbReference type="EMBL" id="RJVG01000004">
    <property type="protein sequence ID" value="ROR28437.1"/>
    <property type="molecule type" value="Genomic_DNA"/>
</dbReference>
<keyword evidence="3" id="KW-1185">Reference proteome</keyword>